<evidence type="ECO:0000313" key="2">
    <source>
        <dbReference type="Proteomes" id="UP000663193"/>
    </source>
</evidence>
<reference evidence="2" key="1">
    <citation type="journal article" date="2021" name="BMC Genomics">
        <title>Chromosome-level genome assembly and manually-curated proteome of model necrotroph Parastagonospora nodorum Sn15 reveals a genome-wide trove of candidate effector homologs, and redundancy of virulence-related functions within an accessory chromosome.</title>
        <authorList>
            <person name="Bertazzoni S."/>
            <person name="Jones D.A.B."/>
            <person name="Phan H.T."/>
            <person name="Tan K.-C."/>
            <person name="Hane J.K."/>
        </authorList>
    </citation>
    <scope>NUCLEOTIDE SEQUENCE [LARGE SCALE GENOMIC DNA]</scope>
    <source>
        <strain evidence="2">SN15 / ATCC MYA-4574 / FGSC 10173)</strain>
    </source>
</reference>
<dbReference type="Proteomes" id="UP000663193">
    <property type="component" value="Chromosome 5"/>
</dbReference>
<proteinExistence type="predicted"/>
<accession>A0A7U2F2F5</accession>
<sequence length="83" mass="9767">MYGQTSRYPRKSILYTFLCEEKRRAYTVPHISIFGRARLIYSSCILTIRIPSRKTFVRVLSIHSFALRHDTEFDSRTNLNGLP</sequence>
<organism evidence="1 2">
    <name type="scientific">Phaeosphaeria nodorum (strain SN15 / ATCC MYA-4574 / FGSC 10173)</name>
    <name type="common">Glume blotch fungus</name>
    <name type="synonym">Parastagonospora nodorum</name>
    <dbReference type="NCBI Taxonomy" id="321614"/>
    <lineage>
        <taxon>Eukaryota</taxon>
        <taxon>Fungi</taxon>
        <taxon>Dikarya</taxon>
        <taxon>Ascomycota</taxon>
        <taxon>Pezizomycotina</taxon>
        <taxon>Dothideomycetes</taxon>
        <taxon>Pleosporomycetidae</taxon>
        <taxon>Pleosporales</taxon>
        <taxon>Pleosporineae</taxon>
        <taxon>Phaeosphaeriaceae</taxon>
        <taxon>Parastagonospora</taxon>
    </lineage>
</organism>
<keyword evidence="2" id="KW-1185">Reference proteome</keyword>
<dbReference type="EMBL" id="CP069027">
    <property type="protein sequence ID" value="QRC95239.1"/>
    <property type="molecule type" value="Genomic_DNA"/>
</dbReference>
<protein>
    <submittedName>
        <fullName evidence="1">Uncharacterized protein</fullName>
    </submittedName>
</protein>
<evidence type="ECO:0000313" key="1">
    <source>
        <dbReference type="EMBL" id="QRC95239.1"/>
    </source>
</evidence>
<name>A0A7U2F2F5_PHANO</name>
<gene>
    <name evidence="1" type="ORF">JI435_407100</name>
</gene>
<dbReference type="AlphaFoldDB" id="A0A7U2F2F5"/>
<dbReference type="VEuPathDB" id="FungiDB:JI435_407100"/>